<gene>
    <name evidence="2" type="ORF">CINCED_3A010158</name>
</gene>
<evidence type="ECO:0000259" key="1">
    <source>
        <dbReference type="Pfam" id="PF13358"/>
    </source>
</evidence>
<dbReference type="InterPro" id="IPR038717">
    <property type="entry name" value="Tc1-like_DDE_dom"/>
</dbReference>
<keyword evidence="3" id="KW-1185">Reference proteome</keyword>
<dbReference type="PANTHER" id="PTHR33939:SF1">
    <property type="entry name" value="DUF4371 DOMAIN-CONTAINING PROTEIN"/>
    <property type="match status" value="1"/>
</dbReference>
<dbReference type="OrthoDB" id="10048767at2759"/>
<dbReference type="Proteomes" id="UP000325440">
    <property type="component" value="Unassembled WGS sequence"/>
</dbReference>
<organism evidence="2 3">
    <name type="scientific">Cinara cedri</name>
    <dbReference type="NCBI Taxonomy" id="506608"/>
    <lineage>
        <taxon>Eukaryota</taxon>
        <taxon>Metazoa</taxon>
        <taxon>Ecdysozoa</taxon>
        <taxon>Arthropoda</taxon>
        <taxon>Hexapoda</taxon>
        <taxon>Insecta</taxon>
        <taxon>Pterygota</taxon>
        <taxon>Neoptera</taxon>
        <taxon>Paraneoptera</taxon>
        <taxon>Hemiptera</taxon>
        <taxon>Sternorrhyncha</taxon>
        <taxon>Aphidomorpha</taxon>
        <taxon>Aphidoidea</taxon>
        <taxon>Aphididae</taxon>
        <taxon>Lachninae</taxon>
        <taxon>Cinara</taxon>
    </lineage>
</organism>
<dbReference type="Pfam" id="PF13358">
    <property type="entry name" value="DDE_3"/>
    <property type="match status" value="1"/>
</dbReference>
<dbReference type="Gene3D" id="3.30.420.10">
    <property type="entry name" value="Ribonuclease H-like superfamily/Ribonuclease H"/>
    <property type="match status" value="1"/>
</dbReference>
<reference evidence="2 3" key="1">
    <citation type="submission" date="2019-08" db="EMBL/GenBank/DDBJ databases">
        <authorList>
            <person name="Alioto T."/>
            <person name="Alioto T."/>
            <person name="Gomez Garrido J."/>
        </authorList>
    </citation>
    <scope>NUCLEOTIDE SEQUENCE [LARGE SCALE GENOMIC DNA]</scope>
</reference>
<keyword evidence="2" id="KW-0238">DNA-binding</keyword>
<dbReference type="PANTHER" id="PTHR33939">
    <property type="entry name" value="PROTEIN CBG22215"/>
    <property type="match status" value="1"/>
</dbReference>
<evidence type="ECO:0000313" key="2">
    <source>
        <dbReference type="EMBL" id="VVC39707.1"/>
    </source>
</evidence>
<name>A0A5E4N6Z3_9HEMI</name>
<dbReference type="GO" id="GO:0003677">
    <property type="term" value="F:DNA binding"/>
    <property type="evidence" value="ECO:0007669"/>
    <property type="project" value="UniProtKB-KW"/>
</dbReference>
<proteinExistence type="predicted"/>
<dbReference type="EMBL" id="CABPRJ010001897">
    <property type="protein sequence ID" value="VVC39707.1"/>
    <property type="molecule type" value="Genomic_DNA"/>
</dbReference>
<feature type="domain" description="Tc1-like transposase DDE" evidence="1">
    <location>
        <begin position="232"/>
        <end position="359"/>
    </location>
</feature>
<evidence type="ECO:0000313" key="3">
    <source>
        <dbReference type="Proteomes" id="UP000325440"/>
    </source>
</evidence>
<sequence>MDETGIISELTTPSVSKNKRGQPISIGKKLSIINVYMALKAENPKITYKLLTKTISERTGVGTTSVQRVLSEYHNTKSIKAPVLKKVRSRLLDEINEIDRNAMRRKVYSFWLNGEFPMLDKIVSAAVDDENLPTLKRSSMYMLLKELKFVFRRQLRNGVLTDSDDLIIWRRNYLRDIRKYREEGRTIYYLDETSANVGPTVTMVHIASNRGFVDGALWCFESKTNSADYRYELDGDQFTEWFKQTLSLLDAGSVVVVDNAPYHCAKLEQIPSSSWKKWQIVQWLESKHVSVDSQAYAKAELLRLVASHQVHYDKYVMDEIARGEDRIVLRLPPYHGTLNPVELAWSAIKADLKSRDVRCDRFDVARRSVVDAMNRLTADNWLDFERQTRREERTFWNLDDVMDDMLDNYSADVTIKLNDSSLSENENE</sequence>
<protein>
    <submittedName>
        <fullName evidence="2">Winged helix-turn-helix DNA-binding domain</fullName>
    </submittedName>
</protein>
<accession>A0A5E4N6Z3</accession>
<dbReference type="InterPro" id="IPR036397">
    <property type="entry name" value="RNaseH_sf"/>
</dbReference>
<dbReference type="AlphaFoldDB" id="A0A5E4N6Z3"/>